<evidence type="ECO:0000313" key="2">
    <source>
        <dbReference type="EMBL" id="KAJ7017802.1"/>
    </source>
</evidence>
<accession>A0AAD6WZ90</accession>
<evidence type="ECO:0000256" key="1">
    <source>
        <dbReference type="SAM" id="MobiDB-lite"/>
    </source>
</evidence>
<reference evidence="3" key="1">
    <citation type="submission" date="2023-03" db="EMBL/GenBank/DDBJ databases">
        <title>Massive genome expansion in bonnet fungi (Mycena s.s.) driven by repeated elements and novel gene families across ecological guilds.</title>
        <authorList>
            <consortium name="Lawrence Berkeley National Laboratory"/>
            <person name="Harder C.B."/>
            <person name="Miyauchi S."/>
            <person name="Viragh M."/>
            <person name="Kuo A."/>
            <person name="Thoen E."/>
            <person name="Andreopoulos B."/>
            <person name="Lu D."/>
            <person name="Skrede I."/>
            <person name="Drula E."/>
            <person name="Henrissat B."/>
            <person name="Morin E."/>
            <person name="Kohler A."/>
            <person name="Barry K."/>
            <person name="LaButti K."/>
            <person name="Morin E."/>
            <person name="Salamov A."/>
            <person name="Lipzen A."/>
            <person name="Mereny Z."/>
            <person name="Hegedus B."/>
            <person name="Baldrian P."/>
            <person name="Stursova M."/>
            <person name="Weitz H."/>
            <person name="Taylor A."/>
            <person name="Grigoriev I.V."/>
            <person name="Nagy L.G."/>
            <person name="Martin F."/>
            <person name="Kauserud H."/>
        </authorList>
    </citation>
    <scope>NUCLEOTIDE SEQUENCE</scope>
    <source>
        <strain evidence="3">CBHHK200</strain>
    </source>
</reference>
<feature type="region of interest" description="Disordered" evidence="1">
    <location>
        <begin position="75"/>
        <end position="152"/>
    </location>
</feature>
<comment type="caution">
    <text evidence="3">The sequence shown here is derived from an EMBL/GenBank/DDBJ whole genome shotgun (WGS) entry which is preliminary data.</text>
</comment>
<sequence>MPKSKTRPSQTPPPKGRIYSRRARRHDAAFVSLDRRVLAIAVAFGVSEAEVRADREEWLSTPSWAPSRFGWELASSSGVSGWGPAPPEPTNAWGTGDGWGSTTDTASAGAPAPWEEAPTSTWETGGWGDGWGPTTATESTATPALGMDSTST</sequence>
<keyword evidence="4" id="KW-1185">Reference proteome</keyword>
<dbReference type="Proteomes" id="UP001218188">
    <property type="component" value="Unassembled WGS sequence"/>
</dbReference>
<evidence type="ECO:0000313" key="3">
    <source>
        <dbReference type="EMBL" id="KAJ7033008.1"/>
    </source>
</evidence>
<feature type="compositionally biased region" description="Low complexity" evidence="1">
    <location>
        <begin position="132"/>
        <end position="144"/>
    </location>
</feature>
<dbReference type="EMBL" id="JARJCM010000068">
    <property type="protein sequence ID" value="KAJ7033008.1"/>
    <property type="molecule type" value="Genomic_DNA"/>
</dbReference>
<dbReference type="AlphaFoldDB" id="A0AAD6WZ90"/>
<gene>
    <name evidence="2" type="ORF">C8F04DRAFT_1199917</name>
    <name evidence="3" type="ORF">C8F04DRAFT_1261349</name>
</gene>
<evidence type="ECO:0000313" key="4">
    <source>
        <dbReference type="Proteomes" id="UP001218188"/>
    </source>
</evidence>
<proteinExistence type="predicted"/>
<organism evidence="3 4">
    <name type="scientific">Mycena alexandri</name>
    <dbReference type="NCBI Taxonomy" id="1745969"/>
    <lineage>
        <taxon>Eukaryota</taxon>
        <taxon>Fungi</taxon>
        <taxon>Dikarya</taxon>
        <taxon>Basidiomycota</taxon>
        <taxon>Agaricomycotina</taxon>
        <taxon>Agaricomycetes</taxon>
        <taxon>Agaricomycetidae</taxon>
        <taxon>Agaricales</taxon>
        <taxon>Marasmiineae</taxon>
        <taxon>Mycenaceae</taxon>
        <taxon>Mycena</taxon>
    </lineage>
</organism>
<feature type="region of interest" description="Disordered" evidence="1">
    <location>
        <begin position="1"/>
        <end position="23"/>
    </location>
</feature>
<name>A0AAD6WZ90_9AGAR</name>
<protein>
    <submittedName>
        <fullName evidence="3">Uncharacterized protein</fullName>
    </submittedName>
</protein>
<dbReference type="EMBL" id="JARJCM010000378">
    <property type="protein sequence ID" value="KAJ7017802.1"/>
    <property type="molecule type" value="Genomic_DNA"/>
</dbReference>